<dbReference type="AlphaFoldDB" id="A0A9K3JW07"/>
<protein>
    <submittedName>
        <fullName evidence="1">Uncharacterized protein</fullName>
    </submittedName>
</protein>
<reference evidence="1" key="1">
    <citation type="journal article" date="2017" name="Nature">
        <title>The sunflower genome provides insights into oil metabolism, flowering and Asterid evolution.</title>
        <authorList>
            <person name="Badouin H."/>
            <person name="Gouzy J."/>
            <person name="Grassa C.J."/>
            <person name="Murat F."/>
            <person name="Staton S.E."/>
            <person name="Cottret L."/>
            <person name="Lelandais-Briere C."/>
            <person name="Owens G.L."/>
            <person name="Carrere S."/>
            <person name="Mayjonade B."/>
            <person name="Legrand L."/>
            <person name="Gill N."/>
            <person name="Kane N.C."/>
            <person name="Bowers J.E."/>
            <person name="Hubner S."/>
            <person name="Bellec A."/>
            <person name="Berard A."/>
            <person name="Berges H."/>
            <person name="Blanchet N."/>
            <person name="Boniface M.C."/>
            <person name="Brunel D."/>
            <person name="Catrice O."/>
            <person name="Chaidir N."/>
            <person name="Claudel C."/>
            <person name="Donnadieu C."/>
            <person name="Faraut T."/>
            <person name="Fievet G."/>
            <person name="Helmstetter N."/>
            <person name="King M."/>
            <person name="Knapp S.J."/>
            <person name="Lai Z."/>
            <person name="Le Paslier M.C."/>
            <person name="Lippi Y."/>
            <person name="Lorenzon L."/>
            <person name="Mandel J.R."/>
            <person name="Marage G."/>
            <person name="Marchand G."/>
            <person name="Marquand E."/>
            <person name="Bret-Mestries E."/>
            <person name="Morien E."/>
            <person name="Nambeesan S."/>
            <person name="Nguyen T."/>
            <person name="Pegot-Espagnet P."/>
            <person name="Pouilly N."/>
            <person name="Raftis F."/>
            <person name="Sallet E."/>
            <person name="Schiex T."/>
            <person name="Thomas J."/>
            <person name="Vandecasteele C."/>
            <person name="Vares D."/>
            <person name="Vear F."/>
            <person name="Vautrin S."/>
            <person name="Crespi M."/>
            <person name="Mangin B."/>
            <person name="Burke J.M."/>
            <person name="Salse J."/>
            <person name="Munos S."/>
            <person name="Vincourt P."/>
            <person name="Rieseberg L.H."/>
            <person name="Langlade N.B."/>
        </authorList>
    </citation>
    <scope>NUCLEOTIDE SEQUENCE</scope>
    <source>
        <tissue evidence="1">Leaves</tissue>
    </source>
</reference>
<organism evidence="1 2">
    <name type="scientific">Helianthus annuus</name>
    <name type="common">Common sunflower</name>
    <dbReference type="NCBI Taxonomy" id="4232"/>
    <lineage>
        <taxon>Eukaryota</taxon>
        <taxon>Viridiplantae</taxon>
        <taxon>Streptophyta</taxon>
        <taxon>Embryophyta</taxon>
        <taxon>Tracheophyta</taxon>
        <taxon>Spermatophyta</taxon>
        <taxon>Magnoliopsida</taxon>
        <taxon>eudicotyledons</taxon>
        <taxon>Gunneridae</taxon>
        <taxon>Pentapetalae</taxon>
        <taxon>asterids</taxon>
        <taxon>campanulids</taxon>
        <taxon>Asterales</taxon>
        <taxon>Asteraceae</taxon>
        <taxon>Asteroideae</taxon>
        <taxon>Heliantheae alliance</taxon>
        <taxon>Heliantheae</taxon>
        <taxon>Helianthus</taxon>
    </lineage>
</organism>
<sequence>MIMQAEIPRRFLSLLYESEQIQKNTRIILLVNTHTCMTNLTETTVPSKQLS</sequence>
<accession>A0A9K3JW07</accession>
<evidence type="ECO:0000313" key="1">
    <source>
        <dbReference type="EMBL" id="KAF5822347.1"/>
    </source>
</evidence>
<dbReference type="EMBL" id="MNCJ02000316">
    <property type="protein sequence ID" value="KAF5822347.1"/>
    <property type="molecule type" value="Genomic_DNA"/>
</dbReference>
<evidence type="ECO:0000313" key="2">
    <source>
        <dbReference type="Proteomes" id="UP000215914"/>
    </source>
</evidence>
<comment type="caution">
    <text evidence="1">The sequence shown here is derived from an EMBL/GenBank/DDBJ whole genome shotgun (WGS) entry which is preliminary data.</text>
</comment>
<reference evidence="1" key="2">
    <citation type="submission" date="2020-06" db="EMBL/GenBank/DDBJ databases">
        <title>Helianthus annuus Genome sequencing and assembly Release 2.</title>
        <authorList>
            <person name="Gouzy J."/>
            <person name="Langlade N."/>
            <person name="Munos S."/>
        </authorList>
    </citation>
    <scope>NUCLEOTIDE SEQUENCE</scope>
    <source>
        <tissue evidence="1">Leaves</tissue>
    </source>
</reference>
<proteinExistence type="predicted"/>
<dbReference type="Gramene" id="mRNA:HanXRQr2_Chr01g0025401">
    <property type="protein sequence ID" value="CDS:HanXRQr2_Chr01g0025401.1"/>
    <property type="gene ID" value="HanXRQr2_Chr01g0025401"/>
</dbReference>
<gene>
    <name evidence="1" type="ORF">HanXRQr2_Chr01g0025401</name>
</gene>
<dbReference type="Proteomes" id="UP000215914">
    <property type="component" value="Unassembled WGS sequence"/>
</dbReference>
<name>A0A9K3JW07_HELAN</name>
<keyword evidence="2" id="KW-1185">Reference proteome</keyword>